<protein>
    <submittedName>
        <fullName evidence="8">Uncharacterized protein</fullName>
    </submittedName>
</protein>
<gene>
    <name evidence="8" type="ORF">Ae201684_012489</name>
</gene>
<feature type="transmembrane region" description="Helical" evidence="6">
    <location>
        <begin position="143"/>
        <end position="165"/>
    </location>
</feature>
<dbReference type="Proteomes" id="UP000481153">
    <property type="component" value="Unassembled WGS sequence"/>
</dbReference>
<feature type="region of interest" description="Disordered" evidence="5">
    <location>
        <begin position="169"/>
        <end position="199"/>
    </location>
</feature>
<keyword evidence="3 6" id="KW-1133">Transmembrane helix</keyword>
<sequence>MKAITVVAAALVSVCHGATPTKTSLCAMSCRPGGMVPAIDNDAALLQSPCFVWSNDHADCYVYNQGTTTCPFSNAVDCNQLTTTTTAPTTTLATTTKNPTTTSQTTPSSQTTTKSPTSTSSSTSDSSSNATPSQSSSDSSSKLPPYLIAAGVALIGLGILVAVLIRKSRRREDDDEDDNGNAVALHVEQRTKQFDRDPSLYSRPSPMHIAATAYTPSAAQVTYTPTTHSSGMSRKQSNDYSQHSQQNVLSSPYHGNAGNVGNSGVPPRQNISFIRPRLPSGPQDVQIRIEERDYRALEAERGSVTF</sequence>
<evidence type="ECO:0000313" key="8">
    <source>
        <dbReference type="EMBL" id="KAF0730000.1"/>
    </source>
</evidence>
<evidence type="ECO:0000256" key="4">
    <source>
        <dbReference type="ARBA" id="ARBA00023136"/>
    </source>
</evidence>
<feature type="signal peptide" evidence="7">
    <location>
        <begin position="1"/>
        <end position="17"/>
    </location>
</feature>
<dbReference type="EMBL" id="VJMJ01000158">
    <property type="protein sequence ID" value="KAF0730000.1"/>
    <property type="molecule type" value="Genomic_DNA"/>
</dbReference>
<accession>A0A6G0WRC3</accession>
<evidence type="ECO:0000256" key="1">
    <source>
        <dbReference type="ARBA" id="ARBA00004167"/>
    </source>
</evidence>
<feature type="region of interest" description="Disordered" evidence="5">
    <location>
        <begin position="90"/>
        <end position="142"/>
    </location>
</feature>
<proteinExistence type="predicted"/>
<comment type="caution">
    <text evidence="8">The sequence shown here is derived from an EMBL/GenBank/DDBJ whole genome shotgun (WGS) entry which is preliminary data.</text>
</comment>
<dbReference type="AlphaFoldDB" id="A0A6G0WRC3"/>
<name>A0A6G0WRC3_9STRA</name>
<keyword evidence="7" id="KW-0732">Signal</keyword>
<dbReference type="InterPro" id="IPR051694">
    <property type="entry name" value="Immunoregulatory_rcpt-like"/>
</dbReference>
<feature type="region of interest" description="Disordered" evidence="5">
    <location>
        <begin position="223"/>
        <end position="281"/>
    </location>
</feature>
<evidence type="ECO:0000256" key="5">
    <source>
        <dbReference type="SAM" id="MobiDB-lite"/>
    </source>
</evidence>
<dbReference type="GO" id="GO:0016020">
    <property type="term" value="C:membrane"/>
    <property type="evidence" value="ECO:0007669"/>
    <property type="project" value="UniProtKB-SubCell"/>
</dbReference>
<reference evidence="8 9" key="1">
    <citation type="submission" date="2019-07" db="EMBL/GenBank/DDBJ databases">
        <title>Genomics analysis of Aphanomyces spp. identifies a new class of oomycete effector associated with host adaptation.</title>
        <authorList>
            <person name="Gaulin E."/>
        </authorList>
    </citation>
    <scope>NUCLEOTIDE SEQUENCE [LARGE SCALE GENOMIC DNA]</scope>
    <source>
        <strain evidence="8 9">ATCC 201684</strain>
    </source>
</reference>
<keyword evidence="2 6" id="KW-0812">Transmembrane</keyword>
<evidence type="ECO:0000256" key="2">
    <source>
        <dbReference type="ARBA" id="ARBA00022692"/>
    </source>
</evidence>
<keyword evidence="4 6" id="KW-0472">Membrane</keyword>
<dbReference type="PANTHER" id="PTHR15549">
    <property type="entry name" value="PAIRED IMMUNOGLOBULIN-LIKE TYPE 2 RECEPTOR"/>
    <property type="match status" value="1"/>
</dbReference>
<comment type="subcellular location">
    <subcellularLocation>
        <location evidence="1">Membrane</location>
        <topology evidence="1">Single-pass membrane protein</topology>
    </subcellularLocation>
</comment>
<evidence type="ECO:0000313" key="9">
    <source>
        <dbReference type="Proteomes" id="UP000481153"/>
    </source>
</evidence>
<feature type="chain" id="PRO_5026014443" evidence="7">
    <location>
        <begin position="18"/>
        <end position="306"/>
    </location>
</feature>
<evidence type="ECO:0000256" key="7">
    <source>
        <dbReference type="SAM" id="SignalP"/>
    </source>
</evidence>
<dbReference type="GO" id="GO:0071944">
    <property type="term" value="C:cell periphery"/>
    <property type="evidence" value="ECO:0007669"/>
    <property type="project" value="UniProtKB-ARBA"/>
</dbReference>
<dbReference type="PANTHER" id="PTHR15549:SF30">
    <property type="entry name" value="MID2 DOMAIN-CONTAINING PROTEIN"/>
    <property type="match status" value="1"/>
</dbReference>
<keyword evidence="9" id="KW-1185">Reference proteome</keyword>
<evidence type="ECO:0000256" key="3">
    <source>
        <dbReference type="ARBA" id="ARBA00022989"/>
    </source>
</evidence>
<feature type="compositionally biased region" description="Polar residues" evidence="5">
    <location>
        <begin position="223"/>
        <end position="250"/>
    </location>
</feature>
<feature type="compositionally biased region" description="Basic and acidic residues" evidence="5">
    <location>
        <begin position="187"/>
        <end position="198"/>
    </location>
</feature>
<dbReference type="VEuPathDB" id="FungiDB:AeMF1_013773"/>
<organism evidence="8 9">
    <name type="scientific">Aphanomyces euteiches</name>
    <dbReference type="NCBI Taxonomy" id="100861"/>
    <lineage>
        <taxon>Eukaryota</taxon>
        <taxon>Sar</taxon>
        <taxon>Stramenopiles</taxon>
        <taxon>Oomycota</taxon>
        <taxon>Saprolegniomycetes</taxon>
        <taxon>Saprolegniales</taxon>
        <taxon>Verrucalvaceae</taxon>
        <taxon>Aphanomyces</taxon>
    </lineage>
</organism>
<evidence type="ECO:0000256" key="6">
    <source>
        <dbReference type="SAM" id="Phobius"/>
    </source>
</evidence>